<reference evidence="1 2" key="1">
    <citation type="submission" date="2019-02" db="EMBL/GenBank/DDBJ databases">
        <title>Deep-cultivation of Planctomycetes and their phenomic and genomic characterization uncovers novel biology.</title>
        <authorList>
            <person name="Wiegand S."/>
            <person name="Jogler M."/>
            <person name="Boedeker C."/>
            <person name="Pinto D."/>
            <person name="Vollmers J."/>
            <person name="Rivas-Marin E."/>
            <person name="Kohn T."/>
            <person name="Peeters S.H."/>
            <person name="Heuer A."/>
            <person name="Rast P."/>
            <person name="Oberbeckmann S."/>
            <person name="Bunk B."/>
            <person name="Jeske O."/>
            <person name="Meyerdierks A."/>
            <person name="Storesund J.E."/>
            <person name="Kallscheuer N."/>
            <person name="Luecker S."/>
            <person name="Lage O.M."/>
            <person name="Pohl T."/>
            <person name="Merkel B.J."/>
            <person name="Hornburger P."/>
            <person name="Mueller R.-W."/>
            <person name="Bruemmer F."/>
            <person name="Labrenz M."/>
            <person name="Spormann A.M."/>
            <person name="Op den Camp H."/>
            <person name="Overmann J."/>
            <person name="Amann R."/>
            <person name="Jetten M.S.M."/>
            <person name="Mascher T."/>
            <person name="Medema M.H."/>
            <person name="Devos D.P."/>
            <person name="Kaster A.-K."/>
            <person name="Ovreas L."/>
            <person name="Rohde M."/>
            <person name="Galperin M.Y."/>
            <person name="Jogler C."/>
        </authorList>
    </citation>
    <scope>NUCLEOTIDE SEQUENCE [LARGE SCALE GENOMIC DNA]</scope>
    <source>
        <strain evidence="1 2">V22</strain>
    </source>
</reference>
<organism evidence="1 2">
    <name type="scientific">Calycomorphotria hydatis</name>
    <dbReference type="NCBI Taxonomy" id="2528027"/>
    <lineage>
        <taxon>Bacteria</taxon>
        <taxon>Pseudomonadati</taxon>
        <taxon>Planctomycetota</taxon>
        <taxon>Planctomycetia</taxon>
        <taxon>Planctomycetales</taxon>
        <taxon>Planctomycetaceae</taxon>
        <taxon>Calycomorphotria</taxon>
    </lineage>
</organism>
<evidence type="ECO:0000313" key="1">
    <source>
        <dbReference type="EMBL" id="QDT65288.1"/>
    </source>
</evidence>
<dbReference type="Proteomes" id="UP000319976">
    <property type="component" value="Chromosome"/>
</dbReference>
<dbReference type="AlphaFoldDB" id="A0A517TA94"/>
<accession>A0A517TA94</accession>
<keyword evidence="2" id="KW-1185">Reference proteome</keyword>
<sequence length="546" mass="60112">MRGRYAGIPVSGCQNAPIGRNCDRANGTPIAMSRSIKFITVSGLLVLSAVLAATEVSASEPVLTDKPRFRIPFRFDQAEMERLGAKEVRLYVSRDRGQHWKMAQAVQPDRARFHFDAPSDGEFWFSVRTIDNKGGMHPASNNLQPGLRVIVDQTAPQLNLQLDRTPQGRIQLSWRAQDAMLDAHTLQLEFRQGNHPQWLPVRVVPQASGQTSWQAHPSEEVSVRGSISDQAGNTANATAYANAGSGNGFGFEAIPTPTQSTKPSNWFNENKYVPAPQELDGPIAMREDRFISGNNFGDMELTPLSMGSGPMLNSQPVSMGSGPDFSDPMMMPQPMPAQNARVVNSTKFQIDYQIDDVGPSGVSSVEFYITRDSGRTWYRYGTDDDKKSPYTIEVPTEGMYGFDVRVRSGAGLADPPPQAGNTPPIAIAVDTTPPFVELLKPDQGTGENLGRILLRWTAEDEHPARESVSLAYATTPDGPWEPITSWMEDRGGFLWTVGPQMPMRVYVRVNVRDQAGNVRRVVSAEPILLDMSKPTARIIKVEPSQN</sequence>
<name>A0A517TA94_9PLAN</name>
<dbReference type="KEGG" id="chya:V22_25360"/>
<gene>
    <name evidence="1" type="ORF">V22_25360</name>
</gene>
<protein>
    <submittedName>
        <fullName evidence="1">Ser-Thr-rich glycosyl-phosphatidyl-inositol-anchored membrane family protein</fullName>
    </submittedName>
</protein>
<evidence type="ECO:0000313" key="2">
    <source>
        <dbReference type="Proteomes" id="UP000319976"/>
    </source>
</evidence>
<dbReference type="EMBL" id="CP036316">
    <property type="protein sequence ID" value="QDT65288.1"/>
    <property type="molecule type" value="Genomic_DNA"/>
</dbReference>
<proteinExistence type="predicted"/>
<dbReference type="SUPFAM" id="SSF110296">
    <property type="entry name" value="Oligoxyloglucan reducing end-specific cellobiohydrolase"/>
    <property type="match status" value="1"/>
</dbReference>